<evidence type="ECO:0000313" key="1">
    <source>
        <dbReference type="EMBL" id="RCK65756.1"/>
    </source>
</evidence>
<keyword evidence="2" id="KW-1185">Reference proteome</keyword>
<evidence type="ECO:0000313" key="2">
    <source>
        <dbReference type="Proteomes" id="UP000253472"/>
    </source>
</evidence>
<proteinExistence type="predicted"/>
<protein>
    <submittedName>
        <fullName evidence="1">Uncharacterized protein</fullName>
    </submittedName>
</protein>
<sequence>MSSLKKTESCAESTKSTTSTIATMKSKAKAIATKLKGHPPKKDAKNPSHIQTMATIWSLKS</sequence>
<reference evidence="1 2" key="1">
    <citation type="submission" date="2018-06" db="EMBL/GenBank/DDBJ databases">
        <title>Whole genome sequencing of Candida tropicalis (genome annotated by CSBL at Korea University).</title>
        <authorList>
            <person name="Ahn J."/>
        </authorList>
    </citation>
    <scope>NUCLEOTIDE SEQUENCE [LARGE SCALE GENOMIC DNA]</scope>
    <source>
        <strain evidence="1 2">ATCC 20962</strain>
    </source>
</reference>
<organism evidence="1 2">
    <name type="scientific">Candida viswanathii</name>
    <dbReference type="NCBI Taxonomy" id="5486"/>
    <lineage>
        <taxon>Eukaryota</taxon>
        <taxon>Fungi</taxon>
        <taxon>Dikarya</taxon>
        <taxon>Ascomycota</taxon>
        <taxon>Saccharomycotina</taxon>
        <taxon>Pichiomycetes</taxon>
        <taxon>Debaryomycetaceae</taxon>
        <taxon>Candida/Lodderomyces clade</taxon>
        <taxon>Candida</taxon>
    </lineage>
</organism>
<gene>
    <name evidence="1" type="ORF">Cantr_01504</name>
</gene>
<dbReference type="EMBL" id="QLNQ01000019">
    <property type="protein sequence ID" value="RCK65756.1"/>
    <property type="molecule type" value="Genomic_DNA"/>
</dbReference>
<name>A0A367YIP0_9ASCO</name>
<dbReference type="AlphaFoldDB" id="A0A367YIP0"/>
<dbReference type="Proteomes" id="UP000253472">
    <property type="component" value="Unassembled WGS sequence"/>
</dbReference>
<comment type="caution">
    <text evidence="1">The sequence shown here is derived from an EMBL/GenBank/DDBJ whole genome shotgun (WGS) entry which is preliminary data.</text>
</comment>
<accession>A0A367YIP0</accession>